<dbReference type="Proteomes" id="UP000198901">
    <property type="component" value="Unassembled WGS sequence"/>
</dbReference>
<dbReference type="InterPro" id="IPR010982">
    <property type="entry name" value="Lambda_DNA-bd_dom_sf"/>
</dbReference>
<name>A0A1G9U7K0_9BACT</name>
<dbReference type="GO" id="GO:0003700">
    <property type="term" value="F:DNA-binding transcription factor activity"/>
    <property type="evidence" value="ECO:0007669"/>
    <property type="project" value="TreeGrafter"/>
</dbReference>
<dbReference type="OrthoDB" id="833147at2"/>
<dbReference type="GO" id="GO:0003677">
    <property type="term" value="F:DNA binding"/>
    <property type="evidence" value="ECO:0007669"/>
    <property type="project" value="UniProtKB-KW"/>
</dbReference>
<dbReference type="AlphaFoldDB" id="A0A1G9U7K0"/>
<dbReference type="RefSeq" id="WP_093205706.1">
    <property type="nucleotide sequence ID" value="NZ_FNGS01000007.1"/>
</dbReference>
<dbReference type="Pfam" id="PF01381">
    <property type="entry name" value="HTH_3"/>
    <property type="match status" value="1"/>
</dbReference>
<dbReference type="SUPFAM" id="SSF47413">
    <property type="entry name" value="lambda repressor-like DNA-binding domains"/>
    <property type="match status" value="1"/>
</dbReference>
<dbReference type="Gene3D" id="1.10.260.40">
    <property type="entry name" value="lambda repressor-like DNA-binding domains"/>
    <property type="match status" value="1"/>
</dbReference>
<reference evidence="4 5" key="1">
    <citation type="submission" date="2016-10" db="EMBL/GenBank/DDBJ databases">
        <authorList>
            <person name="de Groot N.N."/>
        </authorList>
    </citation>
    <scope>NUCLEOTIDE SEQUENCE [LARGE SCALE GENOMIC DNA]</scope>
    <source>
        <strain evidence="4 5">DSM 21668</strain>
    </source>
</reference>
<dbReference type="InterPro" id="IPR050807">
    <property type="entry name" value="TransReg_Diox_bact_type"/>
</dbReference>
<gene>
    <name evidence="4" type="ORF">SAMN04488090_3710</name>
</gene>
<accession>A0A1G9U7K0</accession>
<evidence type="ECO:0000313" key="5">
    <source>
        <dbReference type="Proteomes" id="UP000198901"/>
    </source>
</evidence>
<proteinExistence type="inferred from homology"/>
<dbReference type="GO" id="GO:0005829">
    <property type="term" value="C:cytosol"/>
    <property type="evidence" value="ECO:0007669"/>
    <property type="project" value="TreeGrafter"/>
</dbReference>
<organism evidence="4 5">
    <name type="scientific">Siphonobacter aquaeclarae</name>
    <dbReference type="NCBI Taxonomy" id="563176"/>
    <lineage>
        <taxon>Bacteria</taxon>
        <taxon>Pseudomonadati</taxon>
        <taxon>Bacteroidota</taxon>
        <taxon>Cytophagia</taxon>
        <taxon>Cytophagales</taxon>
        <taxon>Cytophagaceae</taxon>
        <taxon>Siphonobacter</taxon>
    </lineage>
</organism>
<dbReference type="PROSITE" id="PS50943">
    <property type="entry name" value="HTH_CROC1"/>
    <property type="match status" value="1"/>
</dbReference>
<dbReference type="PANTHER" id="PTHR46797:SF1">
    <property type="entry name" value="METHYLPHOSPHONATE SYNTHASE"/>
    <property type="match status" value="1"/>
</dbReference>
<keyword evidence="5" id="KW-1185">Reference proteome</keyword>
<dbReference type="PANTHER" id="PTHR46797">
    <property type="entry name" value="HTH-TYPE TRANSCRIPTIONAL REGULATOR"/>
    <property type="match status" value="1"/>
</dbReference>
<protein>
    <recommendedName>
        <fullName evidence="3">HTH cro/C1-type domain-containing protein</fullName>
    </recommendedName>
</protein>
<comment type="similarity">
    <text evidence="1">Belongs to the short-chain fatty acyl-CoA assimilation regulator (ScfR) family.</text>
</comment>
<evidence type="ECO:0000256" key="2">
    <source>
        <dbReference type="ARBA" id="ARBA00023125"/>
    </source>
</evidence>
<feature type="domain" description="HTH cro/C1-type" evidence="3">
    <location>
        <begin position="17"/>
        <end position="71"/>
    </location>
</feature>
<evidence type="ECO:0000256" key="1">
    <source>
        <dbReference type="ARBA" id="ARBA00007227"/>
    </source>
</evidence>
<evidence type="ECO:0000313" key="4">
    <source>
        <dbReference type="EMBL" id="SDM55976.1"/>
    </source>
</evidence>
<keyword evidence="2" id="KW-0238">DNA-binding</keyword>
<dbReference type="InterPro" id="IPR010359">
    <property type="entry name" value="IrrE_HExxH"/>
</dbReference>
<dbReference type="CDD" id="cd00093">
    <property type="entry name" value="HTH_XRE"/>
    <property type="match status" value="1"/>
</dbReference>
<dbReference type="STRING" id="563176.SAMN04488090_3710"/>
<dbReference type="InterPro" id="IPR001387">
    <property type="entry name" value="Cro/C1-type_HTH"/>
</dbReference>
<dbReference type="EMBL" id="FNGS01000007">
    <property type="protein sequence ID" value="SDM55976.1"/>
    <property type="molecule type" value="Genomic_DNA"/>
</dbReference>
<sequence length="488" mass="55195">MASHNSEKVRLIFGMKLRQLRQEKGILLTELAEKAGLSVSYLNEIEKGKKYPKADKILALADALGSDYDALVSMKLSKPLEPIAELFNSNILQEIPFELFGIEPSDLLELLAQAPARTSAFISTLIEICRNYGMRVEQFYFSALRSYRELQNNHFEDLEIAAERFLAETKAPLSEVTLELLLTETYRYQVTYFTEKSHPDLRTIRSVFRPETRTLLVNETLTPAQRAFTFGREIGYQVLAIKDRPYVSSVPEAESFEQVLNNYRASYFAGAILMPRRELIPALDAFFSLETWQPDALKALIGRFHATPEMFLQRASNLLSGHFGISQSFFLRFDHLAGDTSFHLSKELYLTSLHTPNAALNERYCRRWVALTILQELAALQQAGTWDGDPLCRAQVSEYADTGTRFLVLSIARPSPPTPGKNSSLSLGMAVDENLISRIRFLKDVPASLVGETCERCAVAPCAERAAEPVVLRKKEQLDRIREAVRRL</sequence>
<dbReference type="Pfam" id="PF06114">
    <property type="entry name" value="Peptidase_M78"/>
    <property type="match status" value="1"/>
</dbReference>
<dbReference type="SMART" id="SM00530">
    <property type="entry name" value="HTH_XRE"/>
    <property type="match status" value="1"/>
</dbReference>
<evidence type="ECO:0000259" key="3">
    <source>
        <dbReference type="PROSITE" id="PS50943"/>
    </source>
</evidence>